<dbReference type="AlphaFoldDB" id="A0A944DD64"/>
<dbReference type="Gene3D" id="3.55.50.10">
    <property type="entry name" value="Baseplate protein-like domains"/>
    <property type="match status" value="1"/>
</dbReference>
<name>A0A944DD64_DENI1</name>
<dbReference type="Proteomes" id="UP000694660">
    <property type="component" value="Unassembled WGS sequence"/>
</dbReference>
<dbReference type="Pfam" id="PF05954">
    <property type="entry name" value="Phage_GPD"/>
    <property type="match status" value="1"/>
</dbReference>
<comment type="caution">
    <text evidence="1">The sequence shown here is derived from an EMBL/GenBank/DDBJ whole genome shotgun (WGS) entry which is preliminary data.</text>
</comment>
<sequence>AFVSRLLAEEGIGWCIEEDEAAPAGHRMRLFADSLRWPEDRLSEHANGGRGIRFHRADSQEAQDAIVAFGTHRRFGAGMSTVLSYDYKTKRSVATRVPTVLALGAERAPALERYDDAGQYAFADTREADRYARLMMEALEARHTTFVGRGTVRSLRPGTHVDLLDAPR</sequence>
<feature type="non-terminal residue" evidence="1">
    <location>
        <position position="1"/>
    </location>
</feature>
<gene>
    <name evidence="1" type="ORF">I8J34_24285</name>
</gene>
<feature type="non-terminal residue" evidence="1">
    <location>
        <position position="168"/>
    </location>
</feature>
<protein>
    <submittedName>
        <fullName evidence="1">Phage late control D family protein</fullName>
    </submittedName>
</protein>
<proteinExistence type="predicted"/>
<dbReference type="EMBL" id="JAEKFT010000138">
    <property type="protein sequence ID" value="MBT0964304.1"/>
    <property type="molecule type" value="Genomic_DNA"/>
</dbReference>
<dbReference type="RefSeq" id="WP_214364200.1">
    <property type="nucleotide sequence ID" value="NZ_JAEKFT010000138.1"/>
</dbReference>
<dbReference type="SUPFAM" id="SSF69279">
    <property type="entry name" value="Phage tail proteins"/>
    <property type="match status" value="1"/>
</dbReference>
<reference evidence="2" key="1">
    <citation type="journal article" date="2022" name="ISME J.">
        <title>Genetic and phylogenetic analysis of dissimilatory iodate-reducing bacteria identifies potential niches across the world's oceans.</title>
        <authorList>
            <person name="Reyes-Umana V."/>
            <person name="Henning Z."/>
            <person name="Lee K."/>
            <person name="Barnum T.P."/>
            <person name="Coates J.D."/>
        </authorList>
    </citation>
    <scope>NUCLEOTIDE SEQUENCE [LARGE SCALE GENOMIC DNA]</scope>
    <source>
        <strain evidence="2">IR12</strain>
    </source>
</reference>
<organism evidence="1 2">
    <name type="scientific">Denitromonas iodatirespirans</name>
    <dbReference type="NCBI Taxonomy" id="2795389"/>
    <lineage>
        <taxon>Bacteria</taxon>
        <taxon>Pseudomonadati</taxon>
        <taxon>Pseudomonadota</taxon>
        <taxon>Betaproteobacteria</taxon>
        <taxon>Rhodocyclales</taxon>
        <taxon>Zoogloeaceae</taxon>
        <taxon>Denitromonas</taxon>
    </lineage>
</organism>
<keyword evidence="2" id="KW-1185">Reference proteome</keyword>
<dbReference type="Gene3D" id="4.10.220.110">
    <property type="match status" value="1"/>
</dbReference>
<dbReference type="Gene3D" id="2.30.110.50">
    <property type="match status" value="1"/>
</dbReference>
<evidence type="ECO:0000313" key="2">
    <source>
        <dbReference type="Proteomes" id="UP000694660"/>
    </source>
</evidence>
<evidence type="ECO:0000313" key="1">
    <source>
        <dbReference type="EMBL" id="MBT0964304.1"/>
    </source>
</evidence>
<accession>A0A944DD64</accession>